<feature type="compositionally biased region" description="Basic residues" evidence="1">
    <location>
        <begin position="173"/>
        <end position="191"/>
    </location>
</feature>
<sequence>MSGLPGYSIVDTYKAYKARERKFTGWLKETSQKLGILPKKSSDLRIKDIGPAAQFIVAHGQTVPEDIRNTLQDVISQRKEARAFYKPHGQAEANIGHTHYISILENVSRLFGRSSQRASSVSKGGSATVVEERKIVSNPFDSLDIEVVTNKQDTGLASGNEAPSGDDKENHLVKKKTGKRLSKKKAKSRKTSKSETSLNSTKSDMELLDSLIQRKVDDTDYEDEDDLYFMIYCFFKDWNRLREYLQERWCDVQEGILGLSTVALITNTAIELLQRSEKELLSQLPRGESYESITNMLFYDVGLAHVDYNRVERDAQMGKVDMDEAISEEADWLCLPRYWHLVQWLNFAPPGKIPTNPEWIGVPIEFHTEGVQARAARDRRICDELLFECCLLKPLMKRSDFSIPGLDELTRDLRYILEEDAVKCHQELQHMGKRVTSILGNYREFTKDFAAPIGPVIKTTVKEVRCWIKDDFMEPQRTELHLRHGEDESDIEPYYYLRRHPILCGLMKFRFSLTLNELGLAESNKWGATIASAHLYNAIRHEDPSFPKWLDMEALIIIHSNRRIFWRDRLPSDPVQYSRSYERATGVSEAMEQRHLSSSGVMAPKKLHERGIGPVSVVSTQYHNRFCFAHDHRVETLPDVERILNESAEDEIEYSLSRLRLLEGPDAPGPSKAIISYEPAQQDSSRTLKAEGRVSVRG</sequence>
<accession>A0A1L7XAM1</accession>
<dbReference type="Pfam" id="PF20253">
    <property type="entry name" value="DUF6604"/>
    <property type="match status" value="1"/>
</dbReference>
<proteinExistence type="predicted"/>
<name>A0A1L7XAM1_9HELO</name>
<feature type="domain" description="DUF6604" evidence="2">
    <location>
        <begin position="15"/>
        <end position="281"/>
    </location>
</feature>
<gene>
    <name evidence="3" type="ORF">PAC_11980</name>
</gene>
<feature type="region of interest" description="Disordered" evidence="1">
    <location>
        <begin position="152"/>
        <end position="201"/>
    </location>
</feature>
<organism evidence="3 4">
    <name type="scientific">Phialocephala subalpina</name>
    <dbReference type="NCBI Taxonomy" id="576137"/>
    <lineage>
        <taxon>Eukaryota</taxon>
        <taxon>Fungi</taxon>
        <taxon>Dikarya</taxon>
        <taxon>Ascomycota</taxon>
        <taxon>Pezizomycotina</taxon>
        <taxon>Leotiomycetes</taxon>
        <taxon>Helotiales</taxon>
        <taxon>Mollisiaceae</taxon>
        <taxon>Phialocephala</taxon>
        <taxon>Phialocephala fortinii species complex</taxon>
    </lineage>
</organism>
<dbReference type="OrthoDB" id="5238236at2759"/>
<evidence type="ECO:0000256" key="1">
    <source>
        <dbReference type="SAM" id="MobiDB-lite"/>
    </source>
</evidence>
<dbReference type="AlphaFoldDB" id="A0A1L7XAM1"/>
<dbReference type="PANTHER" id="PTHR38795:SF1">
    <property type="entry name" value="DUF6604 DOMAIN-CONTAINING PROTEIN"/>
    <property type="match status" value="1"/>
</dbReference>
<dbReference type="EMBL" id="FJOG01000019">
    <property type="protein sequence ID" value="CZR62083.1"/>
    <property type="molecule type" value="Genomic_DNA"/>
</dbReference>
<feature type="region of interest" description="Disordered" evidence="1">
    <location>
        <begin position="668"/>
        <end position="698"/>
    </location>
</feature>
<protein>
    <recommendedName>
        <fullName evidence="2">DUF6604 domain-containing protein</fullName>
    </recommendedName>
</protein>
<dbReference type="PANTHER" id="PTHR38795">
    <property type="entry name" value="DUF6604 DOMAIN-CONTAINING PROTEIN"/>
    <property type="match status" value="1"/>
</dbReference>
<evidence type="ECO:0000259" key="2">
    <source>
        <dbReference type="Pfam" id="PF20253"/>
    </source>
</evidence>
<dbReference type="InterPro" id="IPR046539">
    <property type="entry name" value="DUF6604"/>
</dbReference>
<dbReference type="Proteomes" id="UP000184330">
    <property type="component" value="Unassembled WGS sequence"/>
</dbReference>
<feature type="compositionally biased region" description="Basic and acidic residues" evidence="1">
    <location>
        <begin position="686"/>
        <end position="698"/>
    </location>
</feature>
<dbReference type="STRING" id="576137.A0A1L7XAM1"/>
<reference evidence="3 4" key="1">
    <citation type="submission" date="2016-03" db="EMBL/GenBank/DDBJ databases">
        <authorList>
            <person name="Ploux O."/>
        </authorList>
    </citation>
    <scope>NUCLEOTIDE SEQUENCE [LARGE SCALE GENOMIC DNA]</scope>
    <source>
        <strain evidence="3 4">UAMH 11012</strain>
    </source>
</reference>
<evidence type="ECO:0000313" key="3">
    <source>
        <dbReference type="EMBL" id="CZR62083.1"/>
    </source>
</evidence>
<evidence type="ECO:0000313" key="4">
    <source>
        <dbReference type="Proteomes" id="UP000184330"/>
    </source>
</evidence>
<keyword evidence="4" id="KW-1185">Reference proteome</keyword>